<gene>
    <name evidence="1" type="ORF">MLD38_001634</name>
</gene>
<dbReference type="EMBL" id="CM042880">
    <property type="protein sequence ID" value="KAI4389404.1"/>
    <property type="molecule type" value="Genomic_DNA"/>
</dbReference>
<proteinExistence type="predicted"/>
<accession>A0ACB9SHT7</accession>
<sequence length="155" mass="17271">MKKATPSAPMQVSLELPLHFLVAIAIFLPLSSIVAPVYSQNYLCYDQDGNFTSNETYGTTLDSLLGTIATMSSNSLDYGFLNVSVSRPQYHDDIQVLGVCSGDVTSDKCRDCLNRTSHQVRQLCPTKKQATLFEDECWIRYSNVQLYGLYARLPA</sequence>
<organism evidence="1 2">
    <name type="scientific">Melastoma candidum</name>
    <dbReference type="NCBI Taxonomy" id="119954"/>
    <lineage>
        <taxon>Eukaryota</taxon>
        <taxon>Viridiplantae</taxon>
        <taxon>Streptophyta</taxon>
        <taxon>Embryophyta</taxon>
        <taxon>Tracheophyta</taxon>
        <taxon>Spermatophyta</taxon>
        <taxon>Magnoliopsida</taxon>
        <taxon>eudicotyledons</taxon>
        <taxon>Gunneridae</taxon>
        <taxon>Pentapetalae</taxon>
        <taxon>rosids</taxon>
        <taxon>malvids</taxon>
        <taxon>Myrtales</taxon>
        <taxon>Melastomataceae</taxon>
        <taxon>Melastomatoideae</taxon>
        <taxon>Melastomateae</taxon>
        <taxon>Melastoma</taxon>
    </lineage>
</organism>
<protein>
    <submittedName>
        <fullName evidence="1">Uncharacterized protein</fullName>
    </submittedName>
</protein>
<reference evidence="2" key="1">
    <citation type="journal article" date="2023" name="Front. Plant Sci.">
        <title>Chromosomal-level genome assembly of Melastoma candidum provides insights into trichome evolution.</title>
        <authorList>
            <person name="Zhong Y."/>
            <person name="Wu W."/>
            <person name="Sun C."/>
            <person name="Zou P."/>
            <person name="Liu Y."/>
            <person name="Dai S."/>
            <person name="Zhou R."/>
        </authorList>
    </citation>
    <scope>NUCLEOTIDE SEQUENCE [LARGE SCALE GENOMIC DNA]</scope>
</reference>
<name>A0ACB9SHT7_9MYRT</name>
<dbReference type="Proteomes" id="UP001057402">
    <property type="component" value="Chromosome 1"/>
</dbReference>
<evidence type="ECO:0000313" key="1">
    <source>
        <dbReference type="EMBL" id="KAI4389404.1"/>
    </source>
</evidence>
<evidence type="ECO:0000313" key="2">
    <source>
        <dbReference type="Proteomes" id="UP001057402"/>
    </source>
</evidence>
<keyword evidence="2" id="KW-1185">Reference proteome</keyword>
<comment type="caution">
    <text evidence="1">The sequence shown here is derived from an EMBL/GenBank/DDBJ whole genome shotgun (WGS) entry which is preliminary data.</text>
</comment>